<feature type="binding site" evidence="9">
    <location>
        <begin position="109"/>
        <end position="110"/>
    </location>
    <ligand>
        <name>substrate</name>
    </ligand>
</feature>
<keyword evidence="2 9" id="KW-0055">Arginine biosynthesis</keyword>
<evidence type="ECO:0000256" key="4">
    <source>
        <dbReference type="ARBA" id="ARBA00022679"/>
    </source>
</evidence>
<dbReference type="InterPro" id="IPR036393">
    <property type="entry name" value="AceGlu_kinase-like_sf"/>
</dbReference>
<keyword evidence="4 9" id="KW-0808">Transferase</keyword>
<dbReference type="PANTHER" id="PTHR23342">
    <property type="entry name" value="N-ACETYLGLUTAMATE SYNTHASE"/>
    <property type="match status" value="1"/>
</dbReference>
<dbReference type="AlphaFoldDB" id="A0A518BAP4"/>
<feature type="binding site" evidence="9">
    <location>
        <position position="230"/>
    </location>
    <ligand>
        <name>substrate</name>
    </ligand>
</feature>
<dbReference type="Pfam" id="PF00696">
    <property type="entry name" value="AA_kinase"/>
    <property type="match status" value="1"/>
</dbReference>
<evidence type="ECO:0000313" key="12">
    <source>
        <dbReference type="Proteomes" id="UP000317093"/>
    </source>
</evidence>
<evidence type="ECO:0000256" key="6">
    <source>
        <dbReference type="ARBA" id="ARBA00022777"/>
    </source>
</evidence>
<evidence type="ECO:0000256" key="8">
    <source>
        <dbReference type="ARBA" id="ARBA00048141"/>
    </source>
</evidence>
<dbReference type="InterPro" id="IPR041727">
    <property type="entry name" value="NAGK-C"/>
</dbReference>
<dbReference type="EMBL" id="CP036279">
    <property type="protein sequence ID" value="QDU64051.1"/>
    <property type="molecule type" value="Genomic_DNA"/>
</dbReference>
<accession>A0A518BAP4</accession>
<keyword evidence="9" id="KW-0963">Cytoplasm</keyword>
<evidence type="ECO:0000313" key="11">
    <source>
        <dbReference type="EMBL" id="QDU64051.1"/>
    </source>
</evidence>
<comment type="similarity">
    <text evidence="9">Belongs to the acetylglutamate kinase family. ArgB subfamily.</text>
</comment>
<dbReference type="GO" id="GO:0005524">
    <property type="term" value="F:ATP binding"/>
    <property type="evidence" value="ECO:0007669"/>
    <property type="project" value="UniProtKB-UniRule"/>
</dbReference>
<organism evidence="11 12">
    <name type="scientific">Kolteria novifilia</name>
    <dbReference type="NCBI Taxonomy" id="2527975"/>
    <lineage>
        <taxon>Bacteria</taxon>
        <taxon>Pseudomonadati</taxon>
        <taxon>Planctomycetota</taxon>
        <taxon>Planctomycetia</taxon>
        <taxon>Kolteriales</taxon>
        <taxon>Kolteriaceae</taxon>
        <taxon>Kolteria</taxon>
    </lineage>
</organism>
<dbReference type="GO" id="GO:0005737">
    <property type="term" value="C:cytoplasm"/>
    <property type="evidence" value="ECO:0007669"/>
    <property type="project" value="UniProtKB-SubCell"/>
</dbReference>
<feature type="site" description="Transition state stabilizer" evidence="9">
    <location>
        <position position="74"/>
    </location>
</feature>
<evidence type="ECO:0000256" key="5">
    <source>
        <dbReference type="ARBA" id="ARBA00022741"/>
    </source>
</evidence>
<dbReference type="NCBIfam" id="TIGR00761">
    <property type="entry name" value="argB"/>
    <property type="match status" value="1"/>
</dbReference>
<evidence type="ECO:0000256" key="7">
    <source>
        <dbReference type="ARBA" id="ARBA00022840"/>
    </source>
</evidence>
<evidence type="ECO:0000256" key="3">
    <source>
        <dbReference type="ARBA" id="ARBA00022605"/>
    </source>
</evidence>
<dbReference type="GO" id="GO:0003991">
    <property type="term" value="F:acetylglutamate kinase activity"/>
    <property type="evidence" value="ECO:0007669"/>
    <property type="project" value="UniProtKB-UniRule"/>
</dbReference>
<dbReference type="UniPathway" id="UPA00068">
    <property type="reaction ID" value="UER00107"/>
</dbReference>
<dbReference type="InterPro" id="IPR004662">
    <property type="entry name" value="AcgluKinase_fam"/>
</dbReference>
<evidence type="ECO:0000256" key="2">
    <source>
        <dbReference type="ARBA" id="ARBA00022571"/>
    </source>
</evidence>
<gene>
    <name evidence="9 11" type="primary">argB</name>
    <name evidence="11" type="ORF">Pan216_49390</name>
</gene>
<name>A0A518BAP4_9BACT</name>
<comment type="subcellular location">
    <subcellularLocation>
        <location evidence="9">Cytoplasm</location>
    </subcellularLocation>
</comment>
<dbReference type="Gene3D" id="3.40.1160.10">
    <property type="entry name" value="Acetylglutamate kinase-like"/>
    <property type="match status" value="1"/>
</dbReference>
<comment type="function">
    <text evidence="9">Catalyzes the ATP-dependent phosphorylation of N-acetyl-L-glutamate.</text>
</comment>
<keyword evidence="3 9" id="KW-0028">Amino-acid biosynthesis</keyword>
<comment type="catalytic activity">
    <reaction evidence="8 9">
        <text>N-acetyl-L-glutamate + ATP = N-acetyl-L-glutamyl 5-phosphate + ADP</text>
        <dbReference type="Rhea" id="RHEA:14629"/>
        <dbReference type="ChEBI" id="CHEBI:30616"/>
        <dbReference type="ChEBI" id="CHEBI:44337"/>
        <dbReference type="ChEBI" id="CHEBI:57936"/>
        <dbReference type="ChEBI" id="CHEBI:456216"/>
        <dbReference type="EC" id="2.7.2.8"/>
    </reaction>
</comment>
<dbReference type="FunFam" id="3.40.1160.10:FF:000004">
    <property type="entry name" value="Acetylglutamate kinase"/>
    <property type="match status" value="1"/>
</dbReference>
<reference evidence="11 12" key="1">
    <citation type="submission" date="2019-02" db="EMBL/GenBank/DDBJ databases">
        <title>Deep-cultivation of Planctomycetes and their phenomic and genomic characterization uncovers novel biology.</title>
        <authorList>
            <person name="Wiegand S."/>
            <person name="Jogler M."/>
            <person name="Boedeker C."/>
            <person name="Pinto D."/>
            <person name="Vollmers J."/>
            <person name="Rivas-Marin E."/>
            <person name="Kohn T."/>
            <person name="Peeters S.H."/>
            <person name="Heuer A."/>
            <person name="Rast P."/>
            <person name="Oberbeckmann S."/>
            <person name="Bunk B."/>
            <person name="Jeske O."/>
            <person name="Meyerdierks A."/>
            <person name="Storesund J.E."/>
            <person name="Kallscheuer N."/>
            <person name="Luecker S."/>
            <person name="Lage O.M."/>
            <person name="Pohl T."/>
            <person name="Merkel B.J."/>
            <person name="Hornburger P."/>
            <person name="Mueller R.-W."/>
            <person name="Bruemmer F."/>
            <person name="Labrenz M."/>
            <person name="Spormann A.M."/>
            <person name="Op den Camp H."/>
            <person name="Overmann J."/>
            <person name="Amann R."/>
            <person name="Jetten M.S.M."/>
            <person name="Mascher T."/>
            <person name="Medema M.H."/>
            <person name="Devos D.P."/>
            <person name="Kaster A.-K."/>
            <person name="Ovreas L."/>
            <person name="Rohde M."/>
            <person name="Galperin M.Y."/>
            <person name="Jogler C."/>
        </authorList>
    </citation>
    <scope>NUCLEOTIDE SEQUENCE [LARGE SCALE GENOMIC DNA]</scope>
    <source>
        <strain evidence="11 12">Pan216</strain>
    </source>
</reference>
<keyword evidence="6 9" id="KW-0418">Kinase</keyword>
<feature type="domain" description="Aspartate/glutamate/uridylate kinase" evidence="10">
    <location>
        <begin position="70"/>
        <end position="312"/>
    </location>
</feature>
<dbReference type="EC" id="2.7.2.8" evidence="9"/>
<dbReference type="CDD" id="cd04250">
    <property type="entry name" value="AAK_NAGK-C"/>
    <property type="match status" value="1"/>
</dbReference>
<feature type="binding site" evidence="9">
    <location>
        <position position="131"/>
    </location>
    <ligand>
        <name>substrate</name>
    </ligand>
</feature>
<dbReference type="SUPFAM" id="SSF53633">
    <property type="entry name" value="Carbamate kinase-like"/>
    <property type="match status" value="1"/>
</dbReference>
<protein>
    <recommendedName>
        <fullName evidence="9">Acetylglutamate kinase</fullName>
        <ecNumber evidence="9">2.7.2.8</ecNumber>
    </recommendedName>
    <alternativeName>
        <fullName evidence="9">N-acetyl-L-glutamate 5-phosphotransferase</fullName>
    </alternativeName>
    <alternativeName>
        <fullName evidence="9">NAG kinase</fullName>
        <shortName evidence="9">NAGK</shortName>
    </alternativeName>
</protein>
<dbReference type="KEGG" id="knv:Pan216_49390"/>
<sequence>MSGTSFGANLVDHPCPFSQLSSLFDGNWLPVNTGATDDEMECMTMVDEAIRKADVLIEALDYIREFRTRMVVIKLGGSVMEHVDALQAFLEDVVFMETVGVRPILVHGGGKAISEAMRRAGIEPHFVQGRRYTDPKTLEIVVDVLTREINRDIVDKIESLGGWAMGLHARTTNCLFGDRIRVDEKGEPIDIGRVGRVKRLDENRLRKLCHAGIVPVIPSICADEDGGLLNVNADTVAAAVARLLRAEKLVFVSDTPGLLRDASDEDSLLSSVSADECHRMIDDGSISAGMIPKIEACLESLNAGVGKIHLVDGRVRHSLLLEIYTESGVGTEIHPD</sequence>
<keyword evidence="7 9" id="KW-0067">ATP-binding</keyword>
<dbReference type="GO" id="GO:0042450">
    <property type="term" value="P:L-arginine biosynthetic process via ornithine"/>
    <property type="evidence" value="ECO:0007669"/>
    <property type="project" value="UniProtKB-UniRule"/>
</dbReference>
<feature type="site" description="Transition state stabilizer" evidence="9">
    <location>
        <position position="293"/>
    </location>
</feature>
<dbReference type="PANTHER" id="PTHR23342:SF0">
    <property type="entry name" value="N-ACETYLGLUTAMATE SYNTHASE, MITOCHONDRIAL"/>
    <property type="match status" value="1"/>
</dbReference>
<evidence type="ECO:0000256" key="9">
    <source>
        <dbReference type="HAMAP-Rule" id="MF_00082"/>
    </source>
</evidence>
<proteinExistence type="inferred from homology"/>
<evidence type="ECO:0000259" key="10">
    <source>
        <dbReference type="Pfam" id="PF00696"/>
    </source>
</evidence>
<evidence type="ECO:0000256" key="1">
    <source>
        <dbReference type="ARBA" id="ARBA00004828"/>
    </source>
</evidence>
<dbReference type="HAMAP" id="MF_00082">
    <property type="entry name" value="ArgB"/>
    <property type="match status" value="1"/>
</dbReference>
<keyword evidence="12" id="KW-1185">Reference proteome</keyword>
<dbReference type="InterPro" id="IPR037528">
    <property type="entry name" value="ArgB"/>
</dbReference>
<keyword evidence="5 9" id="KW-0547">Nucleotide-binding</keyword>
<dbReference type="Proteomes" id="UP000317093">
    <property type="component" value="Chromosome"/>
</dbReference>
<dbReference type="InterPro" id="IPR001048">
    <property type="entry name" value="Asp/Glu/Uridylate_kinase"/>
</dbReference>
<comment type="pathway">
    <text evidence="1 9">Amino-acid biosynthesis; L-arginine biosynthesis; N(2)-acetyl-L-ornithine from L-glutamate: step 2/4.</text>
</comment>
<dbReference type="PIRSF" id="PIRSF000728">
    <property type="entry name" value="NAGK"/>
    <property type="match status" value="1"/>
</dbReference>